<dbReference type="Gene3D" id="3.10.180.10">
    <property type="entry name" value="2,3-Dihydroxybiphenyl 1,2-Dioxygenase, domain 1"/>
    <property type="match status" value="1"/>
</dbReference>
<reference evidence="2" key="1">
    <citation type="submission" date="2022-12" db="EMBL/GenBank/DDBJ databases">
        <title>Reference genome sequencing for broad-spectrum identification of bacterial and archaeal isolates by mass spectrometry.</title>
        <authorList>
            <person name="Sekiguchi Y."/>
            <person name="Tourlousse D.M."/>
        </authorList>
    </citation>
    <scope>NUCLEOTIDE SEQUENCE</scope>
    <source>
        <strain evidence="2">ASRB1</strain>
    </source>
</reference>
<comment type="caution">
    <text evidence="2">The sequence shown here is derived from an EMBL/GenBank/DDBJ whole genome shotgun (WGS) entry which is preliminary data.</text>
</comment>
<accession>A0A9W6CUS9</accession>
<sequence length="200" mass="23177">MIKYTGVHHLAMATRDLDKTVRFWRDLLEMRLVIGMGRPGYRHYFLEVSENTLITFFEWPDVEPVTEKDHGFPVKGPFVFDHVSFAVETEETLWILKDRLDAAGMWVSEMIDHGFIHSIYTFDPNGIPIEFSCNVKGIDIRKNPVNIDSRPSSVIMEGTEPQPNKWPPATKITPVEERDIFPGEGKELFLGEKRNVWEKK</sequence>
<dbReference type="InterPro" id="IPR037523">
    <property type="entry name" value="VOC_core"/>
</dbReference>
<dbReference type="InterPro" id="IPR004360">
    <property type="entry name" value="Glyas_Fos-R_dOase_dom"/>
</dbReference>
<protein>
    <submittedName>
        <fullName evidence="2">Glyoxalase</fullName>
    </submittedName>
</protein>
<dbReference type="InterPro" id="IPR029068">
    <property type="entry name" value="Glyas_Bleomycin-R_OHBP_Dase"/>
</dbReference>
<dbReference type="AlphaFoldDB" id="A0A9W6CUS9"/>
<name>A0A9W6CUS9_9BACT</name>
<organism evidence="2 3">
    <name type="scientific">Desulforhabdus amnigena</name>
    <dbReference type="NCBI Taxonomy" id="40218"/>
    <lineage>
        <taxon>Bacteria</taxon>
        <taxon>Pseudomonadati</taxon>
        <taxon>Thermodesulfobacteriota</taxon>
        <taxon>Syntrophobacteria</taxon>
        <taxon>Syntrophobacterales</taxon>
        <taxon>Syntrophobacteraceae</taxon>
        <taxon>Desulforhabdus</taxon>
    </lineage>
</organism>
<dbReference type="InterPro" id="IPR050383">
    <property type="entry name" value="GlyoxalaseI/FosfomycinResist"/>
</dbReference>
<dbReference type="PANTHER" id="PTHR21366:SF31">
    <property type="entry name" value="METALLOTHIOL TRANSFERASE FOSB"/>
    <property type="match status" value="1"/>
</dbReference>
<dbReference type="RefSeq" id="WP_281791903.1">
    <property type="nucleotide sequence ID" value="NZ_BSDR01000001.1"/>
</dbReference>
<feature type="domain" description="VOC" evidence="1">
    <location>
        <begin position="6"/>
        <end position="134"/>
    </location>
</feature>
<keyword evidence="3" id="KW-1185">Reference proteome</keyword>
<dbReference type="PROSITE" id="PS51819">
    <property type="entry name" value="VOC"/>
    <property type="match status" value="1"/>
</dbReference>
<evidence type="ECO:0000313" key="3">
    <source>
        <dbReference type="Proteomes" id="UP001144372"/>
    </source>
</evidence>
<dbReference type="PANTHER" id="PTHR21366">
    <property type="entry name" value="GLYOXALASE FAMILY PROTEIN"/>
    <property type="match status" value="1"/>
</dbReference>
<proteinExistence type="predicted"/>
<dbReference type="CDD" id="cd06587">
    <property type="entry name" value="VOC"/>
    <property type="match status" value="1"/>
</dbReference>
<gene>
    <name evidence="2" type="ORF">DAMNIGENAA_03120</name>
</gene>
<dbReference type="Proteomes" id="UP001144372">
    <property type="component" value="Unassembled WGS sequence"/>
</dbReference>
<evidence type="ECO:0000259" key="1">
    <source>
        <dbReference type="PROSITE" id="PS51819"/>
    </source>
</evidence>
<dbReference type="Pfam" id="PF00903">
    <property type="entry name" value="Glyoxalase"/>
    <property type="match status" value="1"/>
</dbReference>
<dbReference type="SUPFAM" id="SSF54593">
    <property type="entry name" value="Glyoxalase/Bleomycin resistance protein/Dihydroxybiphenyl dioxygenase"/>
    <property type="match status" value="1"/>
</dbReference>
<evidence type="ECO:0000313" key="2">
    <source>
        <dbReference type="EMBL" id="GLI32879.1"/>
    </source>
</evidence>
<dbReference type="EMBL" id="BSDR01000001">
    <property type="protein sequence ID" value="GLI32879.1"/>
    <property type="molecule type" value="Genomic_DNA"/>
</dbReference>